<dbReference type="Pfam" id="PF13837">
    <property type="entry name" value="Myb_DNA-bind_4"/>
    <property type="match status" value="1"/>
</dbReference>
<sequence>MGDLTDSMTPSTTTTTPPSYSRPLPVREDCWTEEATSTLVDSWGRRYLELNRGNLRQKDWQDVADAVNALHAHSKKTHRTDVQCKNRIDTIKKKYKIEKARVTSSNGTLTSSWPFFDRMDALIGNSVKPSPSFSPNLSQSPPVAVPIKSYRKAVTVNNNINNSNNNNSSSPSLTPIQAATVVALPQKRGYNSEGYFRNYSTVAAAAAAAESEEEEAEEDAEEEEHDNEENLGVRKLAKAIERFGEVYERVEAEKLRQMVELEKQRMQFASDLEMQRLRMFTEMQVQLERNKRAKRSGSNGTFTELCLEIFISQASVKDSLCIIGMDAGKVALAVISAALLGTKINYAKTNSRKQSNRRNPSLCFNEKQNVIFRFKAKSYSCHALSCGALIC</sequence>
<dbReference type="Proteomes" id="UP000827721">
    <property type="component" value="Unassembled WGS sequence"/>
</dbReference>
<dbReference type="PANTHER" id="PTHR31307:SF16">
    <property type="entry name" value="OS05G0560600 PROTEIN"/>
    <property type="match status" value="1"/>
</dbReference>
<evidence type="ECO:0000313" key="4">
    <source>
        <dbReference type="Proteomes" id="UP000827721"/>
    </source>
</evidence>
<feature type="region of interest" description="Disordered" evidence="1">
    <location>
        <begin position="206"/>
        <end position="231"/>
    </location>
</feature>
<keyword evidence="4" id="KW-1185">Reference proteome</keyword>
<dbReference type="InterPro" id="IPR044822">
    <property type="entry name" value="Myb_DNA-bind_4"/>
</dbReference>
<dbReference type="Gene3D" id="1.10.10.60">
    <property type="entry name" value="Homeodomain-like"/>
    <property type="match status" value="1"/>
</dbReference>
<feature type="domain" description="Myb/SANT-like DNA-binding" evidence="2">
    <location>
        <begin position="29"/>
        <end position="122"/>
    </location>
</feature>
<proteinExistence type="predicted"/>
<name>A0ABQ8HX09_9ROSI</name>
<dbReference type="InterPro" id="IPR044823">
    <property type="entry name" value="ASIL1/2-like"/>
</dbReference>
<evidence type="ECO:0000256" key="1">
    <source>
        <dbReference type="SAM" id="MobiDB-lite"/>
    </source>
</evidence>
<reference evidence="3 4" key="1">
    <citation type="submission" date="2021-02" db="EMBL/GenBank/DDBJ databases">
        <title>Plant Genome Project.</title>
        <authorList>
            <person name="Zhang R.-G."/>
        </authorList>
    </citation>
    <scope>NUCLEOTIDE SEQUENCE [LARGE SCALE GENOMIC DNA]</scope>
    <source>
        <tissue evidence="3">Leaves</tissue>
    </source>
</reference>
<dbReference type="EMBL" id="JAFEMO010000006">
    <property type="protein sequence ID" value="KAH7568779.1"/>
    <property type="molecule type" value="Genomic_DNA"/>
</dbReference>
<feature type="compositionally biased region" description="Acidic residues" evidence="1">
    <location>
        <begin position="210"/>
        <end position="229"/>
    </location>
</feature>
<feature type="compositionally biased region" description="Low complexity" evidence="1">
    <location>
        <begin position="1"/>
        <end position="23"/>
    </location>
</feature>
<protein>
    <recommendedName>
        <fullName evidence="2">Myb/SANT-like DNA-binding domain-containing protein</fullName>
    </recommendedName>
</protein>
<comment type="caution">
    <text evidence="3">The sequence shown here is derived from an EMBL/GenBank/DDBJ whole genome shotgun (WGS) entry which is preliminary data.</text>
</comment>
<organism evidence="3 4">
    <name type="scientific">Xanthoceras sorbifolium</name>
    <dbReference type="NCBI Taxonomy" id="99658"/>
    <lineage>
        <taxon>Eukaryota</taxon>
        <taxon>Viridiplantae</taxon>
        <taxon>Streptophyta</taxon>
        <taxon>Embryophyta</taxon>
        <taxon>Tracheophyta</taxon>
        <taxon>Spermatophyta</taxon>
        <taxon>Magnoliopsida</taxon>
        <taxon>eudicotyledons</taxon>
        <taxon>Gunneridae</taxon>
        <taxon>Pentapetalae</taxon>
        <taxon>rosids</taxon>
        <taxon>malvids</taxon>
        <taxon>Sapindales</taxon>
        <taxon>Sapindaceae</taxon>
        <taxon>Xanthoceroideae</taxon>
        <taxon>Xanthoceras</taxon>
    </lineage>
</organism>
<feature type="region of interest" description="Disordered" evidence="1">
    <location>
        <begin position="1"/>
        <end position="25"/>
    </location>
</feature>
<evidence type="ECO:0000259" key="2">
    <source>
        <dbReference type="Pfam" id="PF13837"/>
    </source>
</evidence>
<gene>
    <name evidence="3" type="ORF">JRO89_XS06G0049400</name>
</gene>
<dbReference type="PANTHER" id="PTHR31307">
    <property type="entry name" value="TRIHELIX TRANSCRIPTION FACTOR ASIL2"/>
    <property type="match status" value="1"/>
</dbReference>
<accession>A0ABQ8HX09</accession>
<evidence type="ECO:0000313" key="3">
    <source>
        <dbReference type="EMBL" id="KAH7568779.1"/>
    </source>
</evidence>